<evidence type="ECO:0000313" key="2">
    <source>
        <dbReference type="Proteomes" id="UP001212997"/>
    </source>
</evidence>
<accession>A0AAD5USK1</accession>
<dbReference type="SUPFAM" id="SSF56973">
    <property type="entry name" value="Aerolisin/ETX pore-forming domain"/>
    <property type="match status" value="1"/>
</dbReference>
<dbReference type="InterPro" id="IPR053237">
    <property type="entry name" value="Natterin_C"/>
</dbReference>
<organism evidence="1 2">
    <name type="scientific">Meripilus lineatus</name>
    <dbReference type="NCBI Taxonomy" id="2056292"/>
    <lineage>
        <taxon>Eukaryota</taxon>
        <taxon>Fungi</taxon>
        <taxon>Dikarya</taxon>
        <taxon>Basidiomycota</taxon>
        <taxon>Agaricomycotina</taxon>
        <taxon>Agaricomycetes</taxon>
        <taxon>Polyporales</taxon>
        <taxon>Meripilaceae</taxon>
        <taxon>Meripilus</taxon>
    </lineage>
</organism>
<comment type="caution">
    <text evidence="1">The sequence shown here is derived from an EMBL/GenBank/DDBJ whole genome shotgun (WGS) entry which is preliminary data.</text>
</comment>
<dbReference type="Gene3D" id="2.170.15.10">
    <property type="entry name" value="Proaerolysin, chain A, domain 3"/>
    <property type="match status" value="1"/>
</dbReference>
<evidence type="ECO:0000313" key="1">
    <source>
        <dbReference type="EMBL" id="KAJ3476699.1"/>
    </source>
</evidence>
<dbReference type="PANTHER" id="PTHR39244">
    <property type="entry name" value="NATTERIN-4"/>
    <property type="match status" value="1"/>
</dbReference>
<name>A0AAD5USK1_9APHY</name>
<keyword evidence="2" id="KW-1185">Reference proteome</keyword>
<dbReference type="Proteomes" id="UP001212997">
    <property type="component" value="Unassembled WGS sequence"/>
</dbReference>
<gene>
    <name evidence="1" type="ORF">NLI96_g10981</name>
</gene>
<dbReference type="CDD" id="cd23424">
    <property type="entry name" value="beta-trefoil_Ricin_BEL-like"/>
    <property type="match status" value="1"/>
</dbReference>
<proteinExistence type="predicted"/>
<reference evidence="1" key="1">
    <citation type="submission" date="2022-07" db="EMBL/GenBank/DDBJ databases">
        <title>Genome Sequence of Physisporinus lineatus.</title>
        <authorList>
            <person name="Buettner E."/>
        </authorList>
    </citation>
    <scope>NUCLEOTIDE SEQUENCE</scope>
    <source>
        <strain evidence="1">VT162</strain>
    </source>
</reference>
<protein>
    <submittedName>
        <fullName evidence="1">Uncharacterized protein</fullName>
    </submittedName>
</protein>
<dbReference type="AlphaFoldDB" id="A0AAD5USK1"/>
<dbReference type="PANTHER" id="PTHR39244:SF5">
    <property type="entry name" value="NATTERIN-3-LIKE"/>
    <property type="match status" value="1"/>
</dbReference>
<dbReference type="EMBL" id="JANAWD010000677">
    <property type="protein sequence ID" value="KAJ3476699.1"/>
    <property type="molecule type" value="Genomic_DNA"/>
</dbReference>
<sequence length="342" mass="38805">MSTQDLYIPPEGIFFRLLGYRSQNVIFSRTAQQPFFGQVPAHTSDWDDQYWTLVHGTGARAGTFAIRSKVTGLMLFSRRPTPNVGHVDGNGRFPDNWFILEPGRGQYANNFRVVTPSDGVTLVSRTHERPYLWSYDRFSTIWPDQFFSFLWEDMRVDRVDYDLHLAQVLSSTPLVIANQTLTNDTNLEQEMSFELNESVQNTSTFEYSTGFTVTVGTSFSVGIPFIARTEITVDTSTTNQWSWGQQDTFGRAHTANFPVRAGPRETFEEYRDQGGDQRKMAWCLDLGSSPYNLLPPEFHEPRSLDDDIQQAVDAAVMALIQEPTSDCSIFCTVVNPQGIDVQ</sequence>
<dbReference type="Pfam" id="PF03318">
    <property type="entry name" value="ETX_MTX2"/>
    <property type="match status" value="1"/>
</dbReference>
<dbReference type="InterPro" id="IPR004991">
    <property type="entry name" value="Aerolysin-like"/>
</dbReference>
<dbReference type="Gene3D" id="2.80.10.50">
    <property type="match status" value="1"/>
</dbReference>